<sequence length="138" mass="15655">MAGRKLRKEKSSTPNKRNNPELDSDSASHARNHNKQNEQTYDFQPDVVAMQRKDNEIHFLRLLSFASAIALLVLFAFHRYKTSQLEALLEAKEQQYIQVLAGGLVPAGEDTSVYSVMMDQCVSLIYVIAIVVGVITWW</sequence>
<gene>
    <name evidence="3" type="ORF">DSL72_006274</name>
</gene>
<name>A0A8A3PM10_9HELO</name>
<evidence type="ECO:0000256" key="1">
    <source>
        <dbReference type="SAM" id="MobiDB-lite"/>
    </source>
</evidence>
<keyword evidence="2" id="KW-1133">Transmembrane helix</keyword>
<protein>
    <submittedName>
        <fullName evidence="3">Uncharacterized protein</fullName>
    </submittedName>
</protein>
<evidence type="ECO:0000256" key="2">
    <source>
        <dbReference type="SAM" id="Phobius"/>
    </source>
</evidence>
<feature type="transmembrane region" description="Helical" evidence="2">
    <location>
        <begin position="59"/>
        <end position="78"/>
    </location>
</feature>
<dbReference type="AlphaFoldDB" id="A0A8A3PM10"/>
<dbReference type="Proteomes" id="UP000672032">
    <property type="component" value="Chromosome 7"/>
</dbReference>
<feature type="transmembrane region" description="Helical" evidence="2">
    <location>
        <begin position="113"/>
        <end position="137"/>
    </location>
</feature>
<dbReference type="EMBL" id="CP063411">
    <property type="protein sequence ID" value="QSZ36398.1"/>
    <property type="molecule type" value="Genomic_DNA"/>
</dbReference>
<feature type="region of interest" description="Disordered" evidence="1">
    <location>
        <begin position="1"/>
        <end position="43"/>
    </location>
</feature>
<evidence type="ECO:0000313" key="4">
    <source>
        <dbReference type="Proteomes" id="UP000672032"/>
    </source>
</evidence>
<proteinExistence type="predicted"/>
<reference evidence="3" key="1">
    <citation type="submission" date="2020-10" db="EMBL/GenBank/DDBJ databases">
        <title>Genome Sequence of Monilinia vaccinii-corymbosi Sheds Light on Mummy Berry Disease Infection of Blueberry and Mating Type.</title>
        <authorList>
            <person name="Yow A.G."/>
            <person name="Zhang Y."/>
            <person name="Bansal K."/>
            <person name="Eacker S.M."/>
            <person name="Sullivan S."/>
            <person name="Liachko I."/>
            <person name="Cubeta M.A."/>
            <person name="Rollins J.A."/>
            <person name="Ashrafi H."/>
        </authorList>
    </citation>
    <scope>NUCLEOTIDE SEQUENCE</scope>
    <source>
        <strain evidence="3">RL-1</strain>
    </source>
</reference>
<accession>A0A8A3PM10</accession>
<organism evidence="3 4">
    <name type="scientific">Monilinia vaccinii-corymbosi</name>
    <dbReference type="NCBI Taxonomy" id="61207"/>
    <lineage>
        <taxon>Eukaryota</taxon>
        <taxon>Fungi</taxon>
        <taxon>Dikarya</taxon>
        <taxon>Ascomycota</taxon>
        <taxon>Pezizomycotina</taxon>
        <taxon>Leotiomycetes</taxon>
        <taxon>Helotiales</taxon>
        <taxon>Sclerotiniaceae</taxon>
        <taxon>Monilinia</taxon>
    </lineage>
</organism>
<keyword evidence="2" id="KW-0472">Membrane</keyword>
<keyword evidence="4" id="KW-1185">Reference proteome</keyword>
<dbReference type="OrthoDB" id="3525770at2759"/>
<keyword evidence="2" id="KW-0812">Transmembrane</keyword>
<evidence type="ECO:0000313" key="3">
    <source>
        <dbReference type="EMBL" id="QSZ36398.1"/>
    </source>
</evidence>